<gene>
    <name evidence="2" type="ORF">PoMZ_00874</name>
</gene>
<dbReference type="Proteomes" id="UP000294847">
    <property type="component" value="Chromosome 2"/>
</dbReference>
<dbReference type="EMBL" id="CP034205">
    <property type="protein sequence ID" value="QBZ55968.1"/>
    <property type="molecule type" value="Genomic_DNA"/>
</dbReference>
<dbReference type="PANTHER" id="PTHR21521:SF0">
    <property type="entry name" value="AMUN, ISOFORM A"/>
    <property type="match status" value="1"/>
</dbReference>
<proteinExistence type="predicted"/>
<feature type="compositionally biased region" description="Acidic residues" evidence="1">
    <location>
        <begin position="340"/>
        <end position="349"/>
    </location>
</feature>
<feature type="region of interest" description="Disordered" evidence="1">
    <location>
        <begin position="228"/>
        <end position="248"/>
    </location>
</feature>
<evidence type="ECO:0000313" key="3">
    <source>
        <dbReference type="Proteomes" id="UP000294847"/>
    </source>
</evidence>
<name>A0A4P7N0W2_PYROR</name>
<evidence type="ECO:0000313" key="2">
    <source>
        <dbReference type="EMBL" id="QBZ55968.1"/>
    </source>
</evidence>
<feature type="region of interest" description="Disordered" evidence="1">
    <location>
        <begin position="337"/>
        <end position="398"/>
    </location>
</feature>
<evidence type="ECO:0000256" key="1">
    <source>
        <dbReference type="SAM" id="MobiDB-lite"/>
    </source>
</evidence>
<reference evidence="2 3" key="1">
    <citation type="journal article" date="2019" name="Mol. Biol. Evol.">
        <title>Blast fungal genomes show frequent chromosomal changes, gene gains and losses, and effector gene turnover.</title>
        <authorList>
            <person name="Gomez Luciano L.B."/>
            <person name="Jason Tsai I."/>
            <person name="Chuma I."/>
            <person name="Tosa Y."/>
            <person name="Chen Y.H."/>
            <person name="Li J.Y."/>
            <person name="Li M.Y."/>
            <person name="Jade Lu M.Y."/>
            <person name="Nakayashiki H."/>
            <person name="Li W.H."/>
        </authorList>
    </citation>
    <scope>NUCLEOTIDE SEQUENCE [LARGE SCALE GENOMIC DNA]</scope>
    <source>
        <strain evidence="2">MZ5-1-6</strain>
    </source>
</reference>
<sequence>MVGYGNAIVSPDEITKAEFEKARREYTALIQVISETKATITRFKTAQKTLAELDKWRYKAILKQQDGQSSLSYDDVQQLVEWKLRHGKFRPMIQKYIDSNDPASVESCISAGLAIYHETKDASAGMAEIVKHVKGMGPATASLMLSVFDPNKVIFFSDEAYLWLCCDYTNPSASKIKYNMREYQNLDRAARLLAARLGVRAVDVEQVAFVLMHKQYAAARAMPSPPVSLAITSPTPPRSKRTPSDTISKLEMDKDVVSSGKADLSTGEAVDANRIVSRSKDSKTIGRTTAFTRITPNGGWTSPRAEFTALRELSGGNIRPAAVTGLLTPFGNVDGCSADEIQDENDVPMEEAPPVVNSKRVAAAGKPSAPPGKGEKKRKNGSVAPEEPTRRSTRLKKA</sequence>
<protein>
    <submittedName>
        <fullName evidence="2">Uncharacterized protein</fullName>
    </submittedName>
</protein>
<organism evidence="2 3">
    <name type="scientific">Pyricularia oryzae</name>
    <name type="common">Rice blast fungus</name>
    <name type="synonym">Magnaporthe oryzae</name>
    <dbReference type="NCBI Taxonomy" id="318829"/>
    <lineage>
        <taxon>Eukaryota</taxon>
        <taxon>Fungi</taxon>
        <taxon>Dikarya</taxon>
        <taxon>Ascomycota</taxon>
        <taxon>Pezizomycotina</taxon>
        <taxon>Sordariomycetes</taxon>
        <taxon>Sordariomycetidae</taxon>
        <taxon>Magnaporthales</taxon>
        <taxon>Pyriculariaceae</taxon>
        <taxon>Pyricularia</taxon>
    </lineage>
</organism>
<dbReference type="PANTHER" id="PTHR21521">
    <property type="entry name" value="AMUN, ISOFORM A"/>
    <property type="match status" value="1"/>
</dbReference>
<accession>A0A4P7N0W2</accession>
<dbReference type="AlphaFoldDB" id="A0A4P7N0W2"/>